<feature type="domain" description="Bacterial bifunctional deaminase-reductase C-terminal" evidence="1">
    <location>
        <begin position="23"/>
        <end position="120"/>
    </location>
</feature>
<evidence type="ECO:0000313" key="2">
    <source>
        <dbReference type="EMBL" id="SKA34555.1"/>
    </source>
</evidence>
<dbReference type="Gene3D" id="3.40.430.10">
    <property type="entry name" value="Dihydrofolate Reductase, subunit A"/>
    <property type="match status" value="1"/>
</dbReference>
<dbReference type="PANTHER" id="PTHR38011:SF11">
    <property type="entry name" value="2,5-DIAMINO-6-RIBOSYLAMINO-4(3H)-PYRIMIDINONE 5'-PHOSPHATE REDUCTASE"/>
    <property type="match status" value="1"/>
</dbReference>
<accession>A0A1T4T251</accession>
<protein>
    <submittedName>
        <fullName evidence="2">Dihydrofolate reductase</fullName>
    </submittedName>
</protein>
<dbReference type="GO" id="GO:0008703">
    <property type="term" value="F:5-amino-6-(5-phosphoribosylamino)uracil reductase activity"/>
    <property type="evidence" value="ECO:0007669"/>
    <property type="project" value="InterPro"/>
</dbReference>
<dbReference type="InterPro" id="IPR024072">
    <property type="entry name" value="DHFR-like_dom_sf"/>
</dbReference>
<proteinExistence type="predicted"/>
<name>A0A1T4T251_9HYPH</name>
<dbReference type="Pfam" id="PF01872">
    <property type="entry name" value="RibD_C"/>
    <property type="match status" value="1"/>
</dbReference>
<dbReference type="InterPro" id="IPR002734">
    <property type="entry name" value="RibDG_C"/>
</dbReference>
<dbReference type="AlphaFoldDB" id="A0A1T4T251"/>
<keyword evidence="3" id="KW-1185">Reference proteome</keyword>
<dbReference type="EMBL" id="FUXL01000017">
    <property type="protein sequence ID" value="SKA34555.1"/>
    <property type="molecule type" value="Genomic_DNA"/>
</dbReference>
<dbReference type="STRING" id="1365950.SAMN05428963_11760"/>
<dbReference type="RefSeq" id="WP_245319379.1">
    <property type="nucleotide sequence ID" value="NZ_FUXL01000017.1"/>
</dbReference>
<gene>
    <name evidence="2" type="ORF">SAMN05428963_11760</name>
</gene>
<dbReference type="SUPFAM" id="SSF53597">
    <property type="entry name" value="Dihydrofolate reductase-like"/>
    <property type="match status" value="1"/>
</dbReference>
<dbReference type="PANTHER" id="PTHR38011">
    <property type="entry name" value="DIHYDROFOLATE REDUCTASE FAMILY PROTEIN (AFU_ORTHOLOGUE AFUA_8G06820)"/>
    <property type="match status" value="1"/>
</dbReference>
<dbReference type="Proteomes" id="UP000190135">
    <property type="component" value="Unassembled WGS sequence"/>
</dbReference>
<sequence length="129" mass="14299">MGRGTYESVRAERPWRYTRPVVVMSRSLKNQQVPEELAGKLQLSDASPEQAMAMLDAAGHRRVYVDGGLIIQSFLRAGLIADMVITRIPVLLGEGRSLFGTVPADISLVHEETRSFASGLVQSRYRIAR</sequence>
<reference evidence="2 3" key="1">
    <citation type="submission" date="2017-02" db="EMBL/GenBank/DDBJ databases">
        <authorList>
            <person name="Peterson S.W."/>
        </authorList>
    </citation>
    <scope>NUCLEOTIDE SEQUENCE [LARGE SCALE GENOMIC DNA]</scope>
    <source>
        <strain evidence="2 3">USBA 369</strain>
    </source>
</reference>
<organism evidence="2 3">
    <name type="scientific">Consotaella salsifontis</name>
    <dbReference type="NCBI Taxonomy" id="1365950"/>
    <lineage>
        <taxon>Bacteria</taxon>
        <taxon>Pseudomonadati</taxon>
        <taxon>Pseudomonadota</taxon>
        <taxon>Alphaproteobacteria</taxon>
        <taxon>Hyphomicrobiales</taxon>
        <taxon>Aurantimonadaceae</taxon>
        <taxon>Consotaella</taxon>
    </lineage>
</organism>
<dbReference type="GO" id="GO:0009231">
    <property type="term" value="P:riboflavin biosynthetic process"/>
    <property type="evidence" value="ECO:0007669"/>
    <property type="project" value="InterPro"/>
</dbReference>
<evidence type="ECO:0000259" key="1">
    <source>
        <dbReference type="Pfam" id="PF01872"/>
    </source>
</evidence>
<dbReference type="InterPro" id="IPR050765">
    <property type="entry name" value="Riboflavin_Biosynth_HTPR"/>
</dbReference>
<evidence type="ECO:0000313" key="3">
    <source>
        <dbReference type="Proteomes" id="UP000190135"/>
    </source>
</evidence>